<keyword evidence="6" id="KW-0067">ATP-binding</keyword>
<dbReference type="GO" id="GO:0008654">
    <property type="term" value="P:phospholipid biosynthetic process"/>
    <property type="evidence" value="ECO:0007669"/>
    <property type="project" value="UniProtKB-KW"/>
</dbReference>
<dbReference type="Pfam" id="PF19279">
    <property type="entry name" value="YegS_C"/>
    <property type="match status" value="1"/>
</dbReference>
<keyword evidence="7" id="KW-0443">Lipid metabolism</keyword>
<dbReference type="Gene3D" id="2.60.200.40">
    <property type="match status" value="1"/>
</dbReference>
<dbReference type="PANTHER" id="PTHR12358:SF106">
    <property type="entry name" value="LIPID KINASE YEGS"/>
    <property type="match status" value="1"/>
</dbReference>
<dbReference type="RefSeq" id="WP_012803026.1">
    <property type="nucleotide sequence ID" value="NC_013170.1"/>
</dbReference>
<dbReference type="OrthoDB" id="3171056at2"/>
<evidence type="ECO:0000256" key="2">
    <source>
        <dbReference type="ARBA" id="ARBA00005983"/>
    </source>
</evidence>
<dbReference type="EMBL" id="CP001682">
    <property type="protein sequence ID" value="ACU94338.1"/>
    <property type="molecule type" value="Genomic_DNA"/>
</dbReference>
<dbReference type="PANTHER" id="PTHR12358">
    <property type="entry name" value="SPHINGOSINE KINASE"/>
    <property type="match status" value="1"/>
</dbReference>
<keyword evidence="3" id="KW-0808">Transferase</keyword>
<dbReference type="InterPro" id="IPR001206">
    <property type="entry name" value="Diacylglycerol_kinase_cat_dom"/>
</dbReference>
<evidence type="ECO:0000256" key="4">
    <source>
        <dbReference type="ARBA" id="ARBA00022741"/>
    </source>
</evidence>
<name>C7MN48_CRYCD</name>
<dbReference type="InterPro" id="IPR017438">
    <property type="entry name" value="ATP-NAD_kinase_N"/>
</dbReference>
<keyword evidence="11" id="KW-1185">Reference proteome</keyword>
<accession>C7MN48</accession>
<evidence type="ECO:0000313" key="10">
    <source>
        <dbReference type="EMBL" id="ACU94338.1"/>
    </source>
</evidence>
<dbReference type="STRING" id="469378.Ccur_06220"/>
<feature type="domain" description="DAGKc" evidence="9">
    <location>
        <begin position="43"/>
        <end position="124"/>
    </location>
</feature>
<dbReference type="KEGG" id="ccu:Ccur_06220"/>
<organism evidence="10 11">
    <name type="scientific">Cryptobacterium curtum (strain ATCC 700683 / DSM 15641 / CCUG 43107 / 12-3)</name>
    <dbReference type="NCBI Taxonomy" id="469378"/>
    <lineage>
        <taxon>Bacteria</taxon>
        <taxon>Bacillati</taxon>
        <taxon>Actinomycetota</taxon>
        <taxon>Coriobacteriia</taxon>
        <taxon>Eggerthellales</taxon>
        <taxon>Eggerthellaceae</taxon>
        <taxon>Cryptobacterium</taxon>
    </lineage>
</organism>
<keyword evidence="4" id="KW-0547">Nucleotide-binding</keyword>
<evidence type="ECO:0000256" key="5">
    <source>
        <dbReference type="ARBA" id="ARBA00022777"/>
    </source>
</evidence>
<dbReference type="InterPro" id="IPR045540">
    <property type="entry name" value="YegS/DAGK_C"/>
</dbReference>
<proteinExistence type="inferred from homology"/>
<evidence type="ECO:0000259" key="9">
    <source>
        <dbReference type="PROSITE" id="PS50146"/>
    </source>
</evidence>
<dbReference type="GO" id="GO:0005886">
    <property type="term" value="C:plasma membrane"/>
    <property type="evidence" value="ECO:0007669"/>
    <property type="project" value="TreeGrafter"/>
</dbReference>
<protein>
    <submittedName>
        <fullName evidence="10">Sphingosine/diacylglycerol kinase-like enzyme</fullName>
    </submittedName>
</protein>
<evidence type="ECO:0000256" key="7">
    <source>
        <dbReference type="ARBA" id="ARBA00023209"/>
    </source>
</evidence>
<evidence type="ECO:0000256" key="6">
    <source>
        <dbReference type="ARBA" id="ARBA00022840"/>
    </source>
</evidence>
<dbReference type="Pfam" id="PF00781">
    <property type="entry name" value="DAGK_cat"/>
    <property type="match status" value="1"/>
</dbReference>
<dbReference type="InterPro" id="IPR016064">
    <property type="entry name" value="NAD/diacylglycerol_kinase_sf"/>
</dbReference>
<evidence type="ECO:0000256" key="8">
    <source>
        <dbReference type="ARBA" id="ARBA00023264"/>
    </source>
</evidence>
<evidence type="ECO:0000256" key="3">
    <source>
        <dbReference type="ARBA" id="ARBA00022679"/>
    </source>
</evidence>
<dbReference type="eggNOG" id="COG1597">
    <property type="taxonomic scope" value="Bacteria"/>
</dbReference>
<dbReference type="Gene3D" id="3.40.50.10330">
    <property type="entry name" value="Probable inorganic polyphosphate/atp-NAD kinase, domain 1"/>
    <property type="match status" value="1"/>
</dbReference>
<dbReference type="HOGENOM" id="CLU_045532_2_2_11"/>
<keyword evidence="8" id="KW-1208">Phospholipid metabolism</keyword>
<sequence length="306" mass="32521">MKLLVLNNISSGLPDGGIFDFIRSVATVGDEVVLRSVDASSSFADALADADTFDVVVASGGDGTVASVCYLTRHTQVAVLPFPSGTANLLAQNVASPIEPHALARLARDGKRLAFDLGELTADEQTFGFSMIAGCGYDAKVMDDARPYKKRLGAVAYFRAAFGNPNPQVSHISLTIDNNQVEHDGVGVLLLNFSKIQFDISLGPQNLPNDGALDIIVLTTQNAWNLLPAILGAAIDHSGASLTQSDALVYYRGHDIHIVADPPLPVQYDGEAIDVCTPLTARVLPAATTLIISDEGYEEFHRDSDL</sequence>
<dbReference type="SUPFAM" id="SSF111331">
    <property type="entry name" value="NAD kinase/diacylglycerol kinase-like"/>
    <property type="match status" value="1"/>
</dbReference>
<dbReference type="PROSITE" id="PS50146">
    <property type="entry name" value="DAGK"/>
    <property type="match status" value="1"/>
</dbReference>
<dbReference type="GO" id="GO:0005524">
    <property type="term" value="F:ATP binding"/>
    <property type="evidence" value="ECO:0007669"/>
    <property type="project" value="UniProtKB-KW"/>
</dbReference>
<evidence type="ECO:0000256" key="1">
    <source>
        <dbReference type="ARBA" id="ARBA00001946"/>
    </source>
</evidence>
<comment type="similarity">
    <text evidence="2">Belongs to the diacylglycerol/lipid kinase family.</text>
</comment>
<dbReference type="InterPro" id="IPR050187">
    <property type="entry name" value="Lipid_Phosphate_FormReg"/>
</dbReference>
<dbReference type="Proteomes" id="UP000000954">
    <property type="component" value="Chromosome"/>
</dbReference>
<keyword evidence="7" id="KW-0594">Phospholipid biosynthesis</keyword>
<reference evidence="10 11" key="1">
    <citation type="journal article" date="2009" name="Stand. Genomic Sci.">
        <title>Complete genome sequence of Cryptobacterium curtum type strain (12-3).</title>
        <authorList>
            <person name="Mavrommatis K."/>
            <person name="Pukall R."/>
            <person name="Rohde C."/>
            <person name="Chen F."/>
            <person name="Sims D."/>
            <person name="Brettin T."/>
            <person name="Kuske C."/>
            <person name="Detter J.C."/>
            <person name="Han C."/>
            <person name="Lapidus A."/>
            <person name="Copeland A."/>
            <person name="Glavina Del Rio T."/>
            <person name="Nolan M."/>
            <person name="Lucas S."/>
            <person name="Tice H."/>
            <person name="Cheng J.F."/>
            <person name="Bruce D."/>
            <person name="Goodwin L."/>
            <person name="Pitluck S."/>
            <person name="Ovchinnikova G."/>
            <person name="Pati A."/>
            <person name="Ivanova N."/>
            <person name="Chen A."/>
            <person name="Palaniappan K."/>
            <person name="Chain P."/>
            <person name="D'haeseleer P."/>
            <person name="Goker M."/>
            <person name="Bristow J."/>
            <person name="Eisen J.A."/>
            <person name="Markowitz V."/>
            <person name="Hugenholtz P."/>
            <person name="Rohde M."/>
            <person name="Klenk H.P."/>
            <person name="Kyrpides N.C."/>
        </authorList>
    </citation>
    <scope>NUCLEOTIDE SEQUENCE [LARGE SCALE GENOMIC DNA]</scope>
    <source>
        <strain evidence="11">ATCC 700683 / DSM 15641 / 12-3</strain>
    </source>
</reference>
<keyword evidence="7" id="KW-0444">Lipid biosynthesis</keyword>
<gene>
    <name evidence="10" type="ordered locus">Ccur_06220</name>
</gene>
<comment type="cofactor">
    <cofactor evidence="1">
        <name>Mg(2+)</name>
        <dbReference type="ChEBI" id="CHEBI:18420"/>
    </cofactor>
</comment>
<dbReference type="AlphaFoldDB" id="C7MN48"/>
<evidence type="ECO:0000313" key="11">
    <source>
        <dbReference type="Proteomes" id="UP000000954"/>
    </source>
</evidence>
<dbReference type="GO" id="GO:0016301">
    <property type="term" value="F:kinase activity"/>
    <property type="evidence" value="ECO:0007669"/>
    <property type="project" value="UniProtKB-KW"/>
</dbReference>
<keyword evidence="5 10" id="KW-0418">Kinase</keyword>